<name>A0A147EUZ7_MICTE</name>
<dbReference type="PROSITE" id="PS00888">
    <property type="entry name" value="CNMP_BINDING_1"/>
    <property type="match status" value="1"/>
</dbReference>
<comment type="caution">
    <text evidence="9">The sequence shown here is derived from an EMBL/GenBank/DDBJ whole genome shotgun (WGS) entry which is preliminary data.</text>
</comment>
<dbReference type="RefSeq" id="WP_058624536.1">
    <property type="nucleotide sequence ID" value="NZ_LDRT01000094.1"/>
</dbReference>
<dbReference type="CDD" id="cd00038">
    <property type="entry name" value="CAP_ED"/>
    <property type="match status" value="1"/>
</dbReference>
<dbReference type="SMART" id="SM00100">
    <property type="entry name" value="cNMP"/>
    <property type="match status" value="1"/>
</dbReference>
<protein>
    <recommendedName>
        <fullName evidence="8">Cyclic nucleotide-binding domain-containing protein</fullName>
    </recommendedName>
</protein>
<dbReference type="InterPro" id="IPR014710">
    <property type="entry name" value="RmlC-like_jellyroll"/>
</dbReference>
<evidence type="ECO:0000256" key="4">
    <source>
        <dbReference type="ARBA" id="ARBA00022692"/>
    </source>
</evidence>
<feature type="domain" description="Cyclic nucleotide-binding" evidence="8">
    <location>
        <begin position="438"/>
        <end position="532"/>
    </location>
</feature>
<comment type="subcellular location">
    <subcellularLocation>
        <location evidence="1">Cell inner membrane</location>
        <topology evidence="1">Multi-pass membrane protein</topology>
    </subcellularLocation>
</comment>
<dbReference type="GO" id="GO:0005886">
    <property type="term" value="C:plasma membrane"/>
    <property type="evidence" value="ECO:0007669"/>
    <property type="project" value="UniProtKB-SubCell"/>
</dbReference>
<dbReference type="Pfam" id="PF07690">
    <property type="entry name" value="MFS_1"/>
    <property type="match status" value="1"/>
</dbReference>
<evidence type="ECO:0000313" key="10">
    <source>
        <dbReference type="Proteomes" id="UP000075025"/>
    </source>
</evidence>
<dbReference type="InterPro" id="IPR018488">
    <property type="entry name" value="cNMP-bd_CS"/>
</dbReference>
<dbReference type="CDD" id="cd06173">
    <property type="entry name" value="MFS_MefA_like"/>
    <property type="match status" value="1"/>
</dbReference>
<feature type="transmembrane region" description="Helical" evidence="7">
    <location>
        <begin position="62"/>
        <end position="82"/>
    </location>
</feature>
<feature type="transmembrane region" description="Helical" evidence="7">
    <location>
        <begin position="94"/>
        <end position="114"/>
    </location>
</feature>
<dbReference type="PRINTS" id="PR00103">
    <property type="entry name" value="CAMPKINASE"/>
</dbReference>
<dbReference type="SUPFAM" id="SSF103473">
    <property type="entry name" value="MFS general substrate transporter"/>
    <property type="match status" value="1"/>
</dbReference>
<accession>A0A147EUZ7</accession>
<keyword evidence="5 7" id="KW-1133">Transmembrane helix</keyword>
<dbReference type="PROSITE" id="PS50042">
    <property type="entry name" value="CNMP_BINDING_3"/>
    <property type="match status" value="1"/>
</dbReference>
<organism evidence="9 10">
    <name type="scientific">Microbacterium testaceum</name>
    <name type="common">Aureobacterium testaceum</name>
    <name type="synonym">Brevibacterium testaceum</name>
    <dbReference type="NCBI Taxonomy" id="2033"/>
    <lineage>
        <taxon>Bacteria</taxon>
        <taxon>Bacillati</taxon>
        <taxon>Actinomycetota</taxon>
        <taxon>Actinomycetes</taxon>
        <taxon>Micrococcales</taxon>
        <taxon>Microbacteriaceae</taxon>
        <taxon>Microbacterium</taxon>
    </lineage>
</organism>
<keyword evidence="6 7" id="KW-0472">Membrane</keyword>
<dbReference type="SUPFAM" id="SSF51206">
    <property type="entry name" value="cAMP-binding domain-like"/>
    <property type="match status" value="1"/>
</dbReference>
<feature type="transmembrane region" description="Helical" evidence="7">
    <location>
        <begin position="120"/>
        <end position="138"/>
    </location>
</feature>
<keyword evidence="4 7" id="KW-0812">Transmembrane</keyword>
<dbReference type="InterPro" id="IPR000595">
    <property type="entry name" value="cNMP-bd_dom"/>
</dbReference>
<sequence>MTARPLARLSAVVRDTSESIVAVFANRNLARMQVALLASLVGDLAFATAVTVWAFGVGGASAVAVLTAARLAAAALTAPFAAALTDRVSRRATLLATLGVRAVLIAAAAILLLVEVASPWPVYLLAAAAGVLVAPFRTAQRAWMPTLATHPRELAASNATSGTLESLAVFVGPALGGLLLFVASVPAVFGVTVVALLIAMVAVVVIRPPVRANPVALASPEEPAGLVRELSAGFRTIFGDSDLRLITAQVCAQTFIGGASKVFLVVIAVQILGTGAEGVGLLEATLGIGALLGGIIAIARASRQRLGWDMTLGILLWSVPLLLIAVFPHLSVVIAVLVIVGAANPVVDINLDTIVQRMTPENRMARVFGALDTCYITTQALGSLAMVPLLDLVGLSWSLVIIAVPVAVGALLSLGRMRRMDARLRAPESLGLLLGIPWFASLTPATQETLARALTRSEVPAGTEIVTRGDDGDELYVIEAGTVEVTQDGRVLRTQGAGTFFGEIALLYDTPRSATVVALTDATLLALHRDDFLAAVTGVSRSLAEDVATTRLAFRG</sequence>
<gene>
    <name evidence="9" type="ORF">NS220_13405</name>
</gene>
<proteinExistence type="predicted"/>
<evidence type="ECO:0000256" key="3">
    <source>
        <dbReference type="ARBA" id="ARBA00022475"/>
    </source>
</evidence>
<dbReference type="GO" id="GO:0022857">
    <property type="term" value="F:transmembrane transporter activity"/>
    <property type="evidence" value="ECO:0007669"/>
    <property type="project" value="InterPro"/>
</dbReference>
<dbReference type="Gene3D" id="1.20.1250.20">
    <property type="entry name" value="MFS general substrate transporter like domains"/>
    <property type="match status" value="2"/>
</dbReference>
<reference evidence="9 10" key="1">
    <citation type="journal article" date="2016" name="Front. Microbiol.">
        <title>Genomic Resource of Rice Seed Associated Bacteria.</title>
        <authorList>
            <person name="Midha S."/>
            <person name="Bansal K."/>
            <person name="Sharma S."/>
            <person name="Kumar N."/>
            <person name="Patil P.P."/>
            <person name="Chaudhry V."/>
            <person name="Patil P.B."/>
        </authorList>
    </citation>
    <scope>NUCLEOTIDE SEQUENCE [LARGE SCALE GENOMIC DNA]</scope>
    <source>
        <strain evidence="9 10">NS220</strain>
    </source>
</reference>
<evidence type="ECO:0000256" key="1">
    <source>
        <dbReference type="ARBA" id="ARBA00004429"/>
    </source>
</evidence>
<keyword evidence="2" id="KW-0813">Transport</keyword>
<dbReference type="Proteomes" id="UP000075025">
    <property type="component" value="Unassembled WGS sequence"/>
</dbReference>
<dbReference type="InterPro" id="IPR018490">
    <property type="entry name" value="cNMP-bd_dom_sf"/>
</dbReference>
<feature type="transmembrane region" description="Helical" evidence="7">
    <location>
        <begin position="34"/>
        <end position="56"/>
    </location>
</feature>
<evidence type="ECO:0000259" key="8">
    <source>
        <dbReference type="PROSITE" id="PS50042"/>
    </source>
</evidence>
<dbReference type="Pfam" id="PF00027">
    <property type="entry name" value="cNMP_binding"/>
    <property type="match status" value="1"/>
</dbReference>
<evidence type="ECO:0000256" key="5">
    <source>
        <dbReference type="ARBA" id="ARBA00022989"/>
    </source>
</evidence>
<dbReference type="AlphaFoldDB" id="A0A147EUZ7"/>
<feature type="transmembrane region" description="Helical" evidence="7">
    <location>
        <begin position="279"/>
        <end position="299"/>
    </location>
</feature>
<dbReference type="Gene3D" id="2.60.120.10">
    <property type="entry name" value="Jelly Rolls"/>
    <property type="match status" value="1"/>
</dbReference>
<evidence type="ECO:0000256" key="7">
    <source>
        <dbReference type="SAM" id="Phobius"/>
    </source>
</evidence>
<keyword evidence="3" id="KW-1003">Cell membrane</keyword>
<dbReference type="InterPro" id="IPR036259">
    <property type="entry name" value="MFS_trans_sf"/>
</dbReference>
<dbReference type="PANTHER" id="PTHR23513">
    <property type="entry name" value="INTEGRAL MEMBRANE EFFLUX PROTEIN-RELATED"/>
    <property type="match status" value="1"/>
</dbReference>
<dbReference type="PANTHER" id="PTHR23513:SF9">
    <property type="entry name" value="ENTEROBACTIN EXPORTER ENTS"/>
    <property type="match status" value="1"/>
</dbReference>
<feature type="transmembrane region" description="Helical" evidence="7">
    <location>
        <begin position="187"/>
        <end position="206"/>
    </location>
</feature>
<feature type="transmembrane region" description="Helical" evidence="7">
    <location>
        <begin position="367"/>
        <end position="389"/>
    </location>
</feature>
<dbReference type="EMBL" id="LDRT01000094">
    <property type="protein sequence ID" value="KTR93147.1"/>
    <property type="molecule type" value="Genomic_DNA"/>
</dbReference>
<feature type="transmembrane region" description="Helical" evidence="7">
    <location>
        <begin position="254"/>
        <end position="273"/>
    </location>
</feature>
<evidence type="ECO:0000256" key="6">
    <source>
        <dbReference type="ARBA" id="ARBA00023136"/>
    </source>
</evidence>
<feature type="transmembrane region" description="Helical" evidence="7">
    <location>
        <begin position="395"/>
        <end position="415"/>
    </location>
</feature>
<feature type="transmembrane region" description="Helical" evidence="7">
    <location>
        <begin position="306"/>
        <end position="327"/>
    </location>
</feature>
<evidence type="ECO:0000256" key="2">
    <source>
        <dbReference type="ARBA" id="ARBA00022448"/>
    </source>
</evidence>
<dbReference type="PROSITE" id="PS00889">
    <property type="entry name" value="CNMP_BINDING_2"/>
    <property type="match status" value="1"/>
</dbReference>
<dbReference type="InterPro" id="IPR011701">
    <property type="entry name" value="MFS"/>
</dbReference>
<evidence type="ECO:0000313" key="9">
    <source>
        <dbReference type="EMBL" id="KTR93147.1"/>
    </source>
</evidence>
<dbReference type="PATRIC" id="fig|2033.6.peg.3995"/>
<feature type="transmembrane region" description="Helical" evidence="7">
    <location>
        <begin position="159"/>
        <end position="181"/>
    </location>
</feature>
<feature type="transmembrane region" description="Helical" evidence="7">
    <location>
        <begin position="333"/>
        <end position="355"/>
    </location>
</feature>